<evidence type="ECO:0000313" key="1">
    <source>
        <dbReference type="EMBL" id="GAW00471.1"/>
    </source>
</evidence>
<sequence>MIKIKLYRAQGLTFWDKIIKILDLDYHHQDPQRLLCLAPPFAFLLQRGPSELATVGCSEPQHGNCHRY</sequence>
<comment type="caution">
    <text evidence="1">The sequence shown here is derived from an EMBL/GenBank/DDBJ whole genome shotgun (WGS) entry which is preliminary data.</text>
</comment>
<keyword evidence="2" id="KW-1185">Reference proteome</keyword>
<reference evidence="1 2" key="1">
    <citation type="submission" date="2016-08" db="EMBL/GenBank/DDBJ databases">
        <authorList>
            <consortium name="Lentinula edodes genome sequencing consortium"/>
            <person name="Sakamoto Y."/>
            <person name="Nakade K."/>
            <person name="Sato S."/>
            <person name="Yoshida Y."/>
            <person name="Miyazaki K."/>
            <person name="Natsume S."/>
            <person name="Konno N."/>
        </authorList>
    </citation>
    <scope>NUCLEOTIDE SEQUENCE [LARGE SCALE GENOMIC DNA]</scope>
    <source>
        <strain evidence="1 2">NBRC 111202</strain>
    </source>
</reference>
<dbReference type="AlphaFoldDB" id="A0A1Q3DZY8"/>
<proteinExistence type="predicted"/>
<accession>A0A1Q3DZY8</accession>
<evidence type="ECO:0000313" key="2">
    <source>
        <dbReference type="Proteomes" id="UP000188533"/>
    </source>
</evidence>
<organism evidence="1 2">
    <name type="scientific">Lentinula edodes</name>
    <name type="common">Shiitake mushroom</name>
    <name type="synonym">Lentinus edodes</name>
    <dbReference type="NCBI Taxonomy" id="5353"/>
    <lineage>
        <taxon>Eukaryota</taxon>
        <taxon>Fungi</taxon>
        <taxon>Dikarya</taxon>
        <taxon>Basidiomycota</taxon>
        <taxon>Agaricomycotina</taxon>
        <taxon>Agaricomycetes</taxon>
        <taxon>Agaricomycetidae</taxon>
        <taxon>Agaricales</taxon>
        <taxon>Marasmiineae</taxon>
        <taxon>Omphalotaceae</taxon>
        <taxon>Lentinula</taxon>
    </lineage>
</organism>
<name>A0A1Q3DZY8_LENED</name>
<gene>
    <name evidence="1" type="ORF">LENED_001994</name>
</gene>
<protein>
    <submittedName>
        <fullName evidence="1">Uncharacterized protein</fullName>
    </submittedName>
</protein>
<dbReference type="EMBL" id="BDGU01000031">
    <property type="protein sequence ID" value="GAW00471.1"/>
    <property type="molecule type" value="Genomic_DNA"/>
</dbReference>
<dbReference type="Proteomes" id="UP000188533">
    <property type="component" value="Unassembled WGS sequence"/>
</dbReference>
<reference evidence="1 2" key="2">
    <citation type="submission" date="2017-02" db="EMBL/GenBank/DDBJ databases">
        <title>A genome survey and senescence transcriptome analysis in Lentinula edodes.</title>
        <authorList>
            <person name="Sakamoto Y."/>
            <person name="Nakade K."/>
            <person name="Sato S."/>
            <person name="Yoshida Y."/>
            <person name="Miyazaki K."/>
            <person name="Natsume S."/>
            <person name="Konno N."/>
        </authorList>
    </citation>
    <scope>NUCLEOTIDE SEQUENCE [LARGE SCALE GENOMIC DNA]</scope>
    <source>
        <strain evidence="1 2">NBRC 111202</strain>
    </source>
</reference>